<organism evidence="2 3">
    <name type="scientific">Toxoplasma gondii (strain ATCC 50853 / GT1)</name>
    <dbReference type="NCBI Taxonomy" id="507601"/>
    <lineage>
        <taxon>Eukaryota</taxon>
        <taxon>Sar</taxon>
        <taxon>Alveolata</taxon>
        <taxon>Apicomplexa</taxon>
        <taxon>Conoidasida</taxon>
        <taxon>Coccidia</taxon>
        <taxon>Eucoccidiorida</taxon>
        <taxon>Eimeriorina</taxon>
        <taxon>Sarcocystidae</taxon>
        <taxon>Toxoplasma</taxon>
    </lineage>
</organism>
<evidence type="ECO:0000313" key="2">
    <source>
        <dbReference type="EMBL" id="EPR58183.1"/>
    </source>
</evidence>
<accession>S7VYV1</accession>
<proteinExistence type="predicted"/>
<evidence type="ECO:0000256" key="1">
    <source>
        <dbReference type="SAM" id="MobiDB-lite"/>
    </source>
</evidence>
<dbReference type="VEuPathDB" id="ToxoDB:TGGT1_319090"/>
<sequence>MPERSPPAETVETPESEAPVEGEKTTETASPEEEATTVELTSPAADVRPMPERAPPAETVETPEAEAPVEGEKTTETASPEEEATTAELTSPAAGVRPMPERAPPAEIVETPESEAPVEAEKTTETASPEEEATTAELTSPAAGVRPMPERAPPAETVETPESEAPVEAERTTETASPEEEATTAELTSPAAGVRPMPEQAPPAETVETPESEAPVEGEKTTETASPEEEATTVELTSPAAGVRPMPEQAVPAETVETPESQTSVSDAKSPETVRPAEHEETPGLRPAAEADLDPEAAPSTGTQSAPEVGQHGSIVLDEEALKANESSGASLDNISGTLPSTAHLEDVPVDESAPALPKTSADQEADEVPIQEASKCRVDASACNGDDNALNNMNEYLSTFGSLNCPCRQMLATLVCNLIVNQSKLTSSGAAQLDTPEEGTATLTLTGATCTALKQSCPQLAASQMETLPSFAEIQAAVTGDLKLHARSRAAQKVGTKVSESILRKVRLQRQIQAEAVSGFADLVQSYSPFAASAASFLGDSDQQTVWAFASNPVEQCESVDAVIPVPIPVDTGDRRITKIVVHGADDETVAISLVSSQEQTAA</sequence>
<feature type="compositionally biased region" description="Basic and acidic residues" evidence="1">
    <location>
        <begin position="269"/>
        <end position="283"/>
    </location>
</feature>
<reference evidence="2 3" key="1">
    <citation type="submission" date="2006-05" db="EMBL/GenBank/DDBJ databases">
        <authorList>
            <person name="Paulsen I."/>
        </authorList>
    </citation>
    <scope>NUCLEOTIDE SEQUENCE [LARGE SCALE GENOMIC DNA]</scope>
    <source>
        <strain evidence="2 3">GT1</strain>
    </source>
</reference>
<name>S7VYV1_TOXGG</name>
<gene>
    <name evidence="2" type="ORF">TGGT1_319090</name>
</gene>
<feature type="compositionally biased region" description="Polar residues" evidence="1">
    <location>
        <begin position="258"/>
        <end position="267"/>
    </location>
</feature>
<feature type="region of interest" description="Disordered" evidence="1">
    <location>
        <begin position="324"/>
        <end position="369"/>
    </location>
</feature>
<feature type="compositionally biased region" description="Polar residues" evidence="1">
    <location>
        <begin position="325"/>
        <end position="341"/>
    </location>
</feature>
<evidence type="ECO:0000313" key="3">
    <source>
        <dbReference type="Proteomes" id="UP000005641"/>
    </source>
</evidence>
<feature type="region of interest" description="Disordered" evidence="1">
    <location>
        <begin position="1"/>
        <end position="310"/>
    </location>
</feature>
<comment type="caution">
    <text evidence="2">The sequence shown here is derived from an EMBL/GenBank/DDBJ whole genome shotgun (WGS) entry which is preliminary data.</text>
</comment>
<dbReference type="EC" id="3.4.21.72" evidence="2"/>
<protein>
    <submittedName>
        <fullName evidence="2">IgA-specific serine endopeptidase</fullName>
        <ecNumber evidence="2">3.4.21.72</ecNumber>
    </submittedName>
</protein>
<dbReference type="Proteomes" id="UP000005641">
    <property type="component" value="Unassembled WGS sequence"/>
</dbReference>
<keyword evidence="2" id="KW-0378">Hydrolase</keyword>
<dbReference type="AlphaFoldDB" id="S7VYV1"/>
<reference evidence="2 3" key="2">
    <citation type="submission" date="2013-05" db="EMBL/GenBank/DDBJ databases">
        <authorList>
            <person name="Sibley D."/>
            <person name="Venepally P."/>
            <person name="Karamycheva S."/>
            <person name="Hadjithomas M."/>
            <person name="Khan A."/>
            <person name="Brunk B."/>
            <person name="Roos D."/>
            <person name="Caler E."/>
            <person name="Lorenzi H."/>
        </authorList>
    </citation>
    <scope>NUCLEOTIDE SEQUENCE [LARGE SCALE GENOMIC DNA]</scope>
    <source>
        <strain evidence="2 3">GT1</strain>
    </source>
</reference>
<dbReference type="EMBL" id="AAQM03000285">
    <property type="protein sequence ID" value="EPR58183.1"/>
    <property type="molecule type" value="Genomic_DNA"/>
</dbReference>
<dbReference type="GO" id="GO:0016787">
    <property type="term" value="F:hydrolase activity"/>
    <property type="evidence" value="ECO:0007669"/>
    <property type="project" value="UniProtKB-KW"/>
</dbReference>